<protein>
    <submittedName>
        <fullName evidence="2">YHS domain-containing protein</fullName>
    </submittedName>
</protein>
<name>A0A1H6KUU8_9GAMM</name>
<dbReference type="Proteomes" id="UP000198988">
    <property type="component" value="Unassembled WGS sequence"/>
</dbReference>
<dbReference type="NCBIfam" id="NF041384">
    <property type="entry name" value="YHS_seleno_dom"/>
    <property type="match status" value="1"/>
</dbReference>
<organism evidence="2 3">
    <name type="scientific">Bathymodiolus azoricus thioautotrophic gill symbiont</name>
    <dbReference type="NCBI Taxonomy" id="235205"/>
    <lineage>
        <taxon>Bacteria</taxon>
        <taxon>Pseudomonadati</taxon>
        <taxon>Pseudomonadota</taxon>
        <taxon>Gammaproteobacteria</taxon>
        <taxon>sulfur-oxidizing symbionts</taxon>
    </lineage>
</organism>
<evidence type="ECO:0000313" key="3">
    <source>
        <dbReference type="Proteomes" id="UP000198988"/>
    </source>
</evidence>
<dbReference type="RefSeq" id="WP_237732981.1">
    <property type="nucleotide sequence ID" value="NZ_CAESAP020000093.1"/>
</dbReference>
<evidence type="ECO:0000313" key="2">
    <source>
        <dbReference type="EMBL" id="SEH77713.1"/>
    </source>
</evidence>
<dbReference type="EMBL" id="CDSC02000194">
    <property type="protein sequence ID" value="SEH77713.1"/>
    <property type="molecule type" value="Genomic_DNA"/>
</dbReference>
<accession>A0A1H6KUU8</accession>
<dbReference type="InterPro" id="IPR007029">
    <property type="entry name" value="YHS_dom"/>
</dbReference>
<feature type="domain" description="YHS" evidence="1">
    <location>
        <begin position="33"/>
        <end position="79"/>
    </location>
</feature>
<sequence length="145" mass="16857">MQVFAFDFTYTKHSWFGAGSKGNEYAIEGYDTVNYFTENKPVKGLAEFSLEYRGKTWRFKNAENLALFKASPQQYAPQYGGHCAWRIAQDGEGVYGNPKIWTIVDNKLYLNYNQVANKRWVKNIPVFVKKGNDFWLGKNQFKNLN</sequence>
<gene>
    <name evidence="2" type="ORF">BAZSYMA_ACONTIG05971_1</name>
</gene>
<reference evidence="3" key="1">
    <citation type="submission" date="2016-06" db="EMBL/GenBank/DDBJ databases">
        <authorList>
            <person name="Petersen J."/>
            <person name="Sayavedra L."/>
        </authorList>
    </citation>
    <scope>NUCLEOTIDE SEQUENCE [LARGE SCALE GENOMIC DNA]</scope>
    <source>
        <strain evidence="3">BazSymA</strain>
    </source>
</reference>
<dbReference type="AlphaFoldDB" id="A0A1H6KUU8"/>
<evidence type="ECO:0000259" key="1">
    <source>
        <dbReference type="Pfam" id="PF04945"/>
    </source>
</evidence>
<proteinExistence type="predicted"/>
<dbReference type="Pfam" id="PF04945">
    <property type="entry name" value="YHS"/>
    <property type="match status" value="1"/>
</dbReference>